<accession>W8JFJ6</accession>
<dbReference type="GO" id="GO:0006417">
    <property type="term" value="P:regulation of translation"/>
    <property type="evidence" value="ECO:0007669"/>
    <property type="project" value="UniProtKB-KW"/>
</dbReference>
<dbReference type="NCBIfam" id="TIGR01169">
    <property type="entry name" value="rplA_bact"/>
    <property type="match status" value="1"/>
</dbReference>
<dbReference type="PIRSF" id="PIRSF002155">
    <property type="entry name" value="Ribosomal_L1"/>
    <property type="match status" value="1"/>
</dbReference>
<evidence type="ECO:0000256" key="8">
    <source>
        <dbReference type="ARBA" id="ARBA00023274"/>
    </source>
</evidence>
<evidence type="ECO:0000256" key="10">
    <source>
        <dbReference type="HAMAP-Rule" id="MF_01318"/>
    </source>
</evidence>
<keyword evidence="7 10" id="KW-0689">Ribosomal protein</keyword>
<evidence type="ECO:0000256" key="3">
    <source>
        <dbReference type="ARBA" id="ARBA00022555"/>
    </source>
</evidence>
<evidence type="ECO:0000256" key="5">
    <source>
        <dbReference type="ARBA" id="ARBA00022845"/>
    </source>
</evidence>
<dbReference type="SUPFAM" id="SSF56808">
    <property type="entry name" value="Ribosomal protein L1"/>
    <property type="match status" value="1"/>
</dbReference>
<comment type="subunit">
    <text evidence="10">Part of the 50S ribosomal subunit.</text>
</comment>
<name>W8JFJ6_9CHLA</name>
<dbReference type="HOGENOM" id="CLU_062853_0_0_0"/>
<dbReference type="HAMAP" id="MF_01318_B">
    <property type="entry name" value="Ribosomal_uL1_B"/>
    <property type="match status" value="1"/>
</dbReference>
<evidence type="ECO:0000256" key="1">
    <source>
        <dbReference type="ARBA" id="ARBA00010531"/>
    </source>
</evidence>
<dbReference type="PROSITE" id="PS01199">
    <property type="entry name" value="RIBOSOMAL_L1"/>
    <property type="match status" value="1"/>
</dbReference>
<comment type="function">
    <text evidence="10">Binds directly to 23S rRNA. The L1 stalk is quite mobile in the ribosome, and is involved in E site tRNA release.</text>
</comment>
<keyword evidence="6 10" id="KW-0694">RNA-binding</keyword>
<comment type="similarity">
    <text evidence="1 10 11">Belongs to the universal ribosomal protein uL1 family.</text>
</comment>
<evidence type="ECO:0000256" key="2">
    <source>
        <dbReference type="ARBA" id="ARBA00022491"/>
    </source>
</evidence>
<dbReference type="GO" id="GO:0003735">
    <property type="term" value="F:structural constituent of ribosome"/>
    <property type="evidence" value="ECO:0007669"/>
    <property type="project" value="InterPro"/>
</dbReference>
<dbReference type="GO" id="GO:0000049">
    <property type="term" value="F:tRNA binding"/>
    <property type="evidence" value="ECO:0007669"/>
    <property type="project" value="UniProtKB-KW"/>
</dbReference>
<comment type="function">
    <text evidence="10">Protein L1 is also a translational repressor protein, it controls the translation of the L11 operon by binding to its mRNA.</text>
</comment>
<sequence length="234" mass="25239">MIMAKHGKRIRSILKKYDFTRSYSLEEAIDILKQCPKVKFDQTIDVSIKLGIDSKKSDQQIRGSVSLPHGTGKTLRILVFAAGDKAKEAINAGADFVGSSDLVEKVQGGWVDFDVAVATPDMMREIGRLGKVLGPRNLMPTPKAGTVTVDVAKAIAELRKGKIEFKADRSGVCNAGVGKLSFDNLHIKENIEALCSALIKAKPSTARGQYLVSFTVSSTMGPGISIDTRELMAS</sequence>
<dbReference type="PANTHER" id="PTHR36427:SF3">
    <property type="entry name" value="LARGE RIBOSOMAL SUBUNIT PROTEIN UL1M"/>
    <property type="match status" value="1"/>
</dbReference>
<dbReference type="EMBL" id="CP006571">
    <property type="protein sequence ID" value="AHK63331.1"/>
    <property type="molecule type" value="Genomic_DNA"/>
</dbReference>
<dbReference type="InterPro" id="IPR016095">
    <property type="entry name" value="Ribosomal_uL1_3-a/b-sand"/>
</dbReference>
<evidence type="ECO:0000256" key="9">
    <source>
        <dbReference type="ARBA" id="ARBA00035241"/>
    </source>
</evidence>
<organism evidence="12 13">
    <name type="scientific">Chlamydia avium 10DC88</name>
    <dbReference type="NCBI Taxonomy" id="1229831"/>
    <lineage>
        <taxon>Bacteria</taxon>
        <taxon>Pseudomonadati</taxon>
        <taxon>Chlamydiota</taxon>
        <taxon>Chlamydiia</taxon>
        <taxon>Chlamydiales</taxon>
        <taxon>Chlamydiaceae</taxon>
        <taxon>Chlamydia/Chlamydophila group</taxon>
        <taxon>Chlamydia</taxon>
    </lineage>
</organism>
<gene>
    <name evidence="10 12" type="primary">rplA</name>
    <name evidence="12" type="ORF">M832_04680</name>
</gene>
<dbReference type="KEGG" id="cav:M832_04680"/>
<dbReference type="Pfam" id="PF00687">
    <property type="entry name" value="Ribosomal_L1"/>
    <property type="match status" value="1"/>
</dbReference>
<keyword evidence="5 10" id="KW-0810">Translation regulation</keyword>
<dbReference type="InterPro" id="IPR023674">
    <property type="entry name" value="Ribosomal_uL1-like"/>
</dbReference>
<dbReference type="GO" id="GO:0019843">
    <property type="term" value="F:rRNA binding"/>
    <property type="evidence" value="ECO:0007669"/>
    <property type="project" value="UniProtKB-UniRule"/>
</dbReference>
<dbReference type="PANTHER" id="PTHR36427">
    <property type="entry name" value="54S RIBOSOMAL PROTEIN L1, MITOCHONDRIAL"/>
    <property type="match status" value="1"/>
</dbReference>
<dbReference type="Gene3D" id="3.40.50.790">
    <property type="match status" value="1"/>
</dbReference>
<proteinExistence type="inferred from homology"/>
<evidence type="ECO:0000313" key="12">
    <source>
        <dbReference type="EMBL" id="AHK63331.1"/>
    </source>
</evidence>
<dbReference type="Proteomes" id="UP000019433">
    <property type="component" value="Chromosome"/>
</dbReference>
<dbReference type="eggNOG" id="COG0081">
    <property type="taxonomic scope" value="Bacteria"/>
</dbReference>
<evidence type="ECO:0000256" key="11">
    <source>
        <dbReference type="RuleBase" id="RU000659"/>
    </source>
</evidence>
<dbReference type="InterPro" id="IPR002143">
    <property type="entry name" value="Ribosomal_uL1"/>
</dbReference>
<dbReference type="FunFam" id="3.40.50.790:FF:000001">
    <property type="entry name" value="50S ribosomal protein L1"/>
    <property type="match status" value="1"/>
</dbReference>
<reference evidence="12 13" key="1">
    <citation type="journal article" date="2014" name="Syst. Appl. Microbiol.">
        <title>Evidence for the existence of two new members of the family Chlamydiaceae and proposal of Chlamydia avium sp. nov. and Chlamydia gallinacea sp. nov.</title>
        <authorList>
            <person name="Sachse K."/>
            <person name="Laroucau K."/>
            <person name="Riege K."/>
            <person name="Wehner S."/>
            <person name="Dilcher M."/>
            <person name="Creasy H.H."/>
            <person name="Weidmann M."/>
            <person name="Myers G."/>
            <person name="Vorimore F."/>
            <person name="Vicari N."/>
            <person name="Magnino S."/>
            <person name="Liebler-Tenorio E."/>
            <person name="Ruettger A."/>
            <person name="Bavoil P.M."/>
            <person name="Hufert F.T."/>
            <person name="Rossello-Mora R."/>
            <person name="Marz M."/>
        </authorList>
    </citation>
    <scope>NUCLEOTIDE SEQUENCE [LARGE SCALE GENOMIC DNA]</scope>
    <source>
        <strain evidence="12 13">10DC88</strain>
    </source>
</reference>
<evidence type="ECO:0000256" key="7">
    <source>
        <dbReference type="ARBA" id="ARBA00022980"/>
    </source>
</evidence>
<keyword evidence="8 10" id="KW-0687">Ribonucleoprotein</keyword>
<dbReference type="GO" id="GO:0006412">
    <property type="term" value="P:translation"/>
    <property type="evidence" value="ECO:0007669"/>
    <property type="project" value="UniProtKB-UniRule"/>
</dbReference>
<dbReference type="InterPro" id="IPR028364">
    <property type="entry name" value="Ribosomal_uL1/biogenesis"/>
</dbReference>
<dbReference type="InterPro" id="IPR023673">
    <property type="entry name" value="Ribosomal_uL1_CS"/>
</dbReference>
<keyword evidence="3 10" id="KW-0820">tRNA-binding</keyword>
<keyword evidence="2 10" id="KW-0678">Repressor</keyword>
<keyword evidence="4 10" id="KW-0699">rRNA-binding</keyword>
<evidence type="ECO:0000256" key="6">
    <source>
        <dbReference type="ARBA" id="ARBA00022884"/>
    </source>
</evidence>
<dbReference type="AlphaFoldDB" id="W8JFJ6"/>
<evidence type="ECO:0000256" key="4">
    <source>
        <dbReference type="ARBA" id="ARBA00022730"/>
    </source>
</evidence>
<dbReference type="GO" id="GO:0015934">
    <property type="term" value="C:large ribosomal subunit"/>
    <property type="evidence" value="ECO:0007669"/>
    <property type="project" value="InterPro"/>
</dbReference>
<dbReference type="Gene3D" id="3.30.190.20">
    <property type="match status" value="1"/>
</dbReference>
<dbReference type="STRING" id="1229831.M832_04680"/>
<dbReference type="PATRIC" id="fig|1229831.3.peg.475"/>
<dbReference type="CDD" id="cd00403">
    <property type="entry name" value="Ribosomal_L1"/>
    <property type="match status" value="1"/>
</dbReference>
<protein>
    <recommendedName>
        <fullName evidence="9 10">Large ribosomal subunit protein uL1</fullName>
    </recommendedName>
</protein>
<dbReference type="InterPro" id="IPR005878">
    <property type="entry name" value="Ribosom_uL1_bac-type"/>
</dbReference>
<evidence type="ECO:0000313" key="13">
    <source>
        <dbReference type="Proteomes" id="UP000019433"/>
    </source>
</evidence>